<protein>
    <submittedName>
        <fullName evidence="1">Uncharacterized protein</fullName>
    </submittedName>
</protein>
<sequence length="92" mass="10457">MTKLKNLRELMEATKFISHFKHCPDEKTTSKVAAENIEDILKEQKRFSASLLIIWRMSEPTQPNGVGKSHLAGGNRYAADSYAIFCTGQWIK</sequence>
<dbReference type="Gramene" id="RZC51680">
    <property type="protein sequence ID" value="RZC51680"/>
    <property type="gene ID" value="C5167_020102"/>
</dbReference>
<gene>
    <name evidence="1" type="ORF">C5167_020102</name>
</gene>
<reference evidence="1 2" key="1">
    <citation type="journal article" date="2018" name="Science">
        <title>The opium poppy genome and morphinan production.</title>
        <authorList>
            <person name="Guo L."/>
            <person name="Winzer T."/>
            <person name="Yang X."/>
            <person name="Li Y."/>
            <person name="Ning Z."/>
            <person name="He Z."/>
            <person name="Teodor R."/>
            <person name="Lu Y."/>
            <person name="Bowser T.A."/>
            <person name="Graham I.A."/>
            <person name="Ye K."/>
        </authorList>
    </citation>
    <scope>NUCLEOTIDE SEQUENCE [LARGE SCALE GENOMIC DNA]</scope>
    <source>
        <strain evidence="2">cv. HN1</strain>
        <tissue evidence="1">Leaves</tissue>
    </source>
</reference>
<evidence type="ECO:0000313" key="2">
    <source>
        <dbReference type="Proteomes" id="UP000316621"/>
    </source>
</evidence>
<proteinExistence type="predicted"/>
<accession>A0A4Y7IV72</accession>
<organism evidence="1 2">
    <name type="scientific">Papaver somniferum</name>
    <name type="common">Opium poppy</name>
    <dbReference type="NCBI Taxonomy" id="3469"/>
    <lineage>
        <taxon>Eukaryota</taxon>
        <taxon>Viridiplantae</taxon>
        <taxon>Streptophyta</taxon>
        <taxon>Embryophyta</taxon>
        <taxon>Tracheophyta</taxon>
        <taxon>Spermatophyta</taxon>
        <taxon>Magnoliopsida</taxon>
        <taxon>Ranunculales</taxon>
        <taxon>Papaveraceae</taxon>
        <taxon>Papaveroideae</taxon>
        <taxon>Papaver</taxon>
    </lineage>
</organism>
<evidence type="ECO:0000313" key="1">
    <source>
        <dbReference type="EMBL" id="RZC51680.1"/>
    </source>
</evidence>
<dbReference type="Proteomes" id="UP000316621">
    <property type="component" value="Chromosome 2"/>
</dbReference>
<dbReference type="AlphaFoldDB" id="A0A4Y7IV72"/>
<dbReference type="EMBL" id="CM010716">
    <property type="protein sequence ID" value="RZC51680.1"/>
    <property type="molecule type" value="Genomic_DNA"/>
</dbReference>
<name>A0A4Y7IV72_PAPSO</name>
<keyword evidence="2" id="KW-1185">Reference proteome</keyword>